<evidence type="ECO:0000256" key="1">
    <source>
        <dbReference type="SAM" id="Phobius"/>
    </source>
</evidence>
<protein>
    <submittedName>
        <fullName evidence="2">Uncharacterized protein</fullName>
    </submittedName>
</protein>
<gene>
    <name evidence="2" type="ORF">H5410_023292</name>
</gene>
<sequence>MFHDQFTFRASNVKRELHLVPVNSVARTSRRGNKFLELELLPPPLLLFFPTLVFYHYIFQNSCSSLK</sequence>
<accession>A0A9J5ZGF6</accession>
<keyword evidence="3" id="KW-1185">Reference proteome</keyword>
<comment type="caution">
    <text evidence="2">The sequence shown here is derived from an EMBL/GenBank/DDBJ whole genome shotgun (WGS) entry which is preliminary data.</text>
</comment>
<dbReference type="AlphaFoldDB" id="A0A9J5ZGF6"/>
<evidence type="ECO:0000313" key="3">
    <source>
        <dbReference type="Proteomes" id="UP000824120"/>
    </source>
</evidence>
<proteinExistence type="predicted"/>
<feature type="transmembrane region" description="Helical" evidence="1">
    <location>
        <begin position="40"/>
        <end position="59"/>
    </location>
</feature>
<keyword evidence="1" id="KW-0812">Transmembrane</keyword>
<dbReference type="EMBL" id="JACXVP010000004">
    <property type="protein sequence ID" value="KAG5612011.1"/>
    <property type="molecule type" value="Genomic_DNA"/>
</dbReference>
<organism evidence="2 3">
    <name type="scientific">Solanum commersonii</name>
    <name type="common">Commerson's wild potato</name>
    <name type="synonym">Commerson's nightshade</name>
    <dbReference type="NCBI Taxonomy" id="4109"/>
    <lineage>
        <taxon>Eukaryota</taxon>
        <taxon>Viridiplantae</taxon>
        <taxon>Streptophyta</taxon>
        <taxon>Embryophyta</taxon>
        <taxon>Tracheophyta</taxon>
        <taxon>Spermatophyta</taxon>
        <taxon>Magnoliopsida</taxon>
        <taxon>eudicotyledons</taxon>
        <taxon>Gunneridae</taxon>
        <taxon>Pentapetalae</taxon>
        <taxon>asterids</taxon>
        <taxon>lamiids</taxon>
        <taxon>Solanales</taxon>
        <taxon>Solanaceae</taxon>
        <taxon>Solanoideae</taxon>
        <taxon>Solaneae</taxon>
        <taxon>Solanum</taxon>
    </lineage>
</organism>
<keyword evidence="1" id="KW-1133">Transmembrane helix</keyword>
<dbReference type="Proteomes" id="UP000824120">
    <property type="component" value="Chromosome 4"/>
</dbReference>
<reference evidence="2 3" key="1">
    <citation type="submission" date="2020-09" db="EMBL/GenBank/DDBJ databases">
        <title>De no assembly of potato wild relative species, Solanum commersonii.</title>
        <authorList>
            <person name="Cho K."/>
        </authorList>
    </citation>
    <scope>NUCLEOTIDE SEQUENCE [LARGE SCALE GENOMIC DNA]</scope>
    <source>
        <strain evidence="2">LZ3.2</strain>
        <tissue evidence="2">Leaf</tissue>
    </source>
</reference>
<keyword evidence="1" id="KW-0472">Membrane</keyword>
<evidence type="ECO:0000313" key="2">
    <source>
        <dbReference type="EMBL" id="KAG5612011.1"/>
    </source>
</evidence>
<name>A0A9J5ZGF6_SOLCO</name>